<name>A0A840A2U8_9CAUL</name>
<dbReference type="Proteomes" id="UP000530564">
    <property type="component" value="Unassembled WGS sequence"/>
</dbReference>
<proteinExistence type="inferred from homology"/>
<keyword evidence="4" id="KW-1185">Reference proteome</keyword>
<dbReference type="SUPFAM" id="SSF55961">
    <property type="entry name" value="Bet v1-like"/>
    <property type="match status" value="1"/>
</dbReference>
<dbReference type="InterPro" id="IPR023393">
    <property type="entry name" value="START-like_dom_sf"/>
</dbReference>
<comment type="caution">
    <text evidence="3">The sequence shown here is derived from an EMBL/GenBank/DDBJ whole genome shotgun (WGS) entry which is preliminary data.</text>
</comment>
<reference evidence="3 4" key="1">
    <citation type="submission" date="2020-08" db="EMBL/GenBank/DDBJ databases">
        <title>Genomic Encyclopedia of Type Strains, Phase IV (KMG-IV): sequencing the most valuable type-strain genomes for metagenomic binning, comparative biology and taxonomic classification.</title>
        <authorList>
            <person name="Goeker M."/>
        </authorList>
    </citation>
    <scope>NUCLEOTIDE SEQUENCE [LARGE SCALE GENOMIC DNA]</scope>
    <source>
        <strain evidence="3 4">DSM 21793</strain>
    </source>
</reference>
<accession>A0A840A2U8</accession>
<feature type="domain" description="Activator of Hsp90 ATPase homologue 1/2-like C-terminal" evidence="2">
    <location>
        <begin position="17"/>
        <end position="143"/>
    </location>
</feature>
<dbReference type="EMBL" id="JACIDK010000003">
    <property type="protein sequence ID" value="MBB3891637.1"/>
    <property type="molecule type" value="Genomic_DNA"/>
</dbReference>
<dbReference type="CDD" id="cd08900">
    <property type="entry name" value="SRPBCC_CalC_Aha1-like_7"/>
    <property type="match status" value="1"/>
</dbReference>
<evidence type="ECO:0000256" key="1">
    <source>
        <dbReference type="ARBA" id="ARBA00006817"/>
    </source>
</evidence>
<gene>
    <name evidence="3" type="ORF">GGQ61_002365</name>
</gene>
<dbReference type="InterPro" id="IPR013538">
    <property type="entry name" value="ASHA1/2-like_C"/>
</dbReference>
<organism evidence="3 4">
    <name type="scientific">Phenylobacterium haematophilum</name>
    <dbReference type="NCBI Taxonomy" id="98513"/>
    <lineage>
        <taxon>Bacteria</taxon>
        <taxon>Pseudomonadati</taxon>
        <taxon>Pseudomonadota</taxon>
        <taxon>Alphaproteobacteria</taxon>
        <taxon>Caulobacterales</taxon>
        <taxon>Caulobacteraceae</taxon>
        <taxon>Phenylobacterium</taxon>
    </lineage>
</organism>
<comment type="similarity">
    <text evidence="1">Belongs to the AHA1 family.</text>
</comment>
<dbReference type="Pfam" id="PF08327">
    <property type="entry name" value="AHSA1"/>
    <property type="match status" value="1"/>
</dbReference>
<evidence type="ECO:0000313" key="4">
    <source>
        <dbReference type="Proteomes" id="UP000530564"/>
    </source>
</evidence>
<protein>
    <submittedName>
        <fullName evidence="3">Uncharacterized protein YndB with AHSA1/START domain</fullName>
    </submittedName>
</protein>
<dbReference type="RefSeq" id="WP_183772817.1">
    <property type="nucleotide sequence ID" value="NZ_JACIDK010000003.1"/>
</dbReference>
<dbReference type="AlphaFoldDB" id="A0A840A2U8"/>
<sequence length="154" mass="17289">MTSASHTSFVIERRFAASPAAVFGAWADLEAKKRWSDCHAEEGETELTMDFRPGGRESYRAQLPDGVSQRVEKVFFDIVQDARIVFAYDIEIGGKRLSASLVTVEFSAEREATFMRMTEQLAYFDGHDDLEDRIHGTREGIERLALEVEAAGAH</sequence>
<dbReference type="Gene3D" id="3.30.530.20">
    <property type="match status" value="1"/>
</dbReference>
<evidence type="ECO:0000259" key="2">
    <source>
        <dbReference type="Pfam" id="PF08327"/>
    </source>
</evidence>
<evidence type="ECO:0000313" key="3">
    <source>
        <dbReference type="EMBL" id="MBB3891637.1"/>
    </source>
</evidence>